<dbReference type="Proteomes" id="UP000054144">
    <property type="component" value="Unassembled WGS sequence"/>
</dbReference>
<evidence type="ECO:0000313" key="3">
    <source>
        <dbReference type="Proteomes" id="UP000054144"/>
    </source>
</evidence>
<sequence>YSFPRSPSPANAHPYAVKTTSAGILSRANSSPQRPSLHKSHYVPSTPKTEKPARQDGNRHRYSRSMNSTPPRPLPAPP</sequence>
<name>A0A0D7ALC6_9AGAR</name>
<feature type="compositionally biased region" description="Basic and acidic residues" evidence="1">
    <location>
        <begin position="48"/>
        <end position="59"/>
    </location>
</feature>
<feature type="region of interest" description="Disordered" evidence="1">
    <location>
        <begin position="1"/>
        <end position="78"/>
    </location>
</feature>
<feature type="compositionally biased region" description="Polar residues" evidence="1">
    <location>
        <begin position="18"/>
        <end position="34"/>
    </location>
</feature>
<accession>A0A0D7ALC6</accession>
<feature type="non-terminal residue" evidence="2">
    <location>
        <position position="1"/>
    </location>
</feature>
<proteinExistence type="predicted"/>
<protein>
    <submittedName>
        <fullName evidence="2">Uncharacterized protein</fullName>
    </submittedName>
</protein>
<gene>
    <name evidence="2" type="ORF">FISHEDRAFT_5819</name>
</gene>
<dbReference type="OrthoDB" id="2425321at2759"/>
<evidence type="ECO:0000313" key="2">
    <source>
        <dbReference type="EMBL" id="KIY52559.1"/>
    </source>
</evidence>
<feature type="non-terminal residue" evidence="2">
    <location>
        <position position="78"/>
    </location>
</feature>
<keyword evidence="3" id="KW-1185">Reference proteome</keyword>
<dbReference type="EMBL" id="KN881640">
    <property type="protein sequence ID" value="KIY52559.1"/>
    <property type="molecule type" value="Genomic_DNA"/>
</dbReference>
<evidence type="ECO:0000256" key="1">
    <source>
        <dbReference type="SAM" id="MobiDB-lite"/>
    </source>
</evidence>
<reference evidence="2 3" key="1">
    <citation type="journal article" date="2015" name="Fungal Genet. Biol.">
        <title>Evolution of novel wood decay mechanisms in Agaricales revealed by the genome sequences of Fistulina hepatica and Cylindrobasidium torrendii.</title>
        <authorList>
            <person name="Floudas D."/>
            <person name="Held B.W."/>
            <person name="Riley R."/>
            <person name="Nagy L.G."/>
            <person name="Koehler G."/>
            <person name="Ransdell A.S."/>
            <person name="Younus H."/>
            <person name="Chow J."/>
            <person name="Chiniquy J."/>
            <person name="Lipzen A."/>
            <person name="Tritt A."/>
            <person name="Sun H."/>
            <person name="Haridas S."/>
            <person name="LaButti K."/>
            <person name="Ohm R.A."/>
            <person name="Kues U."/>
            <person name="Blanchette R.A."/>
            <person name="Grigoriev I.V."/>
            <person name="Minto R.E."/>
            <person name="Hibbett D.S."/>
        </authorList>
    </citation>
    <scope>NUCLEOTIDE SEQUENCE [LARGE SCALE GENOMIC DNA]</scope>
    <source>
        <strain evidence="2 3">ATCC 64428</strain>
    </source>
</reference>
<dbReference type="AlphaFoldDB" id="A0A0D7ALC6"/>
<organism evidence="2 3">
    <name type="scientific">Fistulina hepatica ATCC 64428</name>
    <dbReference type="NCBI Taxonomy" id="1128425"/>
    <lineage>
        <taxon>Eukaryota</taxon>
        <taxon>Fungi</taxon>
        <taxon>Dikarya</taxon>
        <taxon>Basidiomycota</taxon>
        <taxon>Agaricomycotina</taxon>
        <taxon>Agaricomycetes</taxon>
        <taxon>Agaricomycetidae</taxon>
        <taxon>Agaricales</taxon>
        <taxon>Fistulinaceae</taxon>
        <taxon>Fistulina</taxon>
    </lineage>
</organism>